<accession>A0AAV4DIZ6</accession>
<dbReference type="GO" id="GO:0016020">
    <property type="term" value="C:membrane"/>
    <property type="evidence" value="ECO:0007669"/>
    <property type="project" value="TreeGrafter"/>
</dbReference>
<organism evidence="2 3">
    <name type="scientific">Plakobranchus ocellatus</name>
    <dbReference type="NCBI Taxonomy" id="259542"/>
    <lineage>
        <taxon>Eukaryota</taxon>
        <taxon>Metazoa</taxon>
        <taxon>Spiralia</taxon>
        <taxon>Lophotrochozoa</taxon>
        <taxon>Mollusca</taxon>
        <taxon>Gastropoda</taxon>
        <taxon>Heterobranchia</taxon>
        <taxon>Euthyneura</taxon>
        <taxon>Panpulmonata</taxon>
        <taxon>Sacoglossa</taxon>
        <taxon>Placobranchoidea</taxon>
        <taxon>Plakobranchidae</taxon>
        <taxon>Plakobranchus</taxon>
    </lineage>
</organism>
<keyword evidence="1" id="KW-0472">Membrane</keyword>
<keyword evidence="1" id="KW-0812">Transmembrane</keyword>
<protein>
    <submittedName>
        <fullName evidence="2">Protein rolling stone</fullName>
    </submittedName>
</protein>
<feature type="transmembrane region" description="Helical" evidence="1">
    <location>
        <begin position="209"/>
        <end position="229"/>
    </location>
</feature>
<keyword evidence="1" id="KW-1133">Transmembrane helix</keyword>
<evidence type="ECO:0000313" key="2">
    <source>
        <dbReference type="EMBL" id="GFO44002.1"/>
    </source>
</evidence>
<feature type="transmembrane region" description="Helical" evidence="1">
    <location>
        <begin position="152"/>
        <end position="171"/>
    </location>
</feature>
<dbReference type="InterPro" id="IPR049352">
    <property type="entry name" value="Rost"/>
</dbReference>
<gene>
    <name evidence="2" type="ORF">PoB_007050700</name>
</gene>
<feature type="transmembrane region" description="Helical" evidence="1">
    <location>
        <begin position="79"/>
        <end position="99"/>
    </location>
</feature>
<name>A0AAV4DIZ6_9GAST</name>
<dbReference type="Proteomes" id="UP000735302">
    <property type="component" value="Unassembled WGS sequence"/>
</dbReference>
<evidence type="ECO:0000313" key="3">
    <source>
        <dbReference type="Proteomes" id="UP000735302"/>
    </source>
</evidence>
<dbReference type="PANTHER" id="PTHR12242:SF1">
    <property type="entry name" value="MYND-TYPE DOMAIN-CONTAINING PROTEIN"/>
    <property type="match status" value="1"/>
</dbReference>
<evidence type="ECO:0000256" key="1">
    <source>
        <dbReference type="SAM" id="Phobius"/>
    </source>
</evidence>
<dbReference type="Pfam" id="PF21534">
    <property type="entry name" value="Rost"/>
    <property type="match status" value="1"/>
</dbReference>
<feature type="transmembrane region" description="Helical" evidence="1">
    <location>
        <begin position="249"/>
        <end position="275"/>
    </location>
</feature>
<dbReference type="AlphaFoldDB" id="A0AAV4DIZ6"/>
<keyword evidence="3" id="KW-1185">Reference proteome</keyword>
<feature type="transmembrane region" description="Helical" evidence="1">
    <location>
        <begin position="37"/>
        <end position="59"/>
    </location>
</feature>
<sequence>MSESLRDEFRLSALGFNYPDPDAFVRPQWRCRRSVYLLWRSLWLVWHVAITVASAVNFWDKVADSTHEGFKWFIDYPHLTFIATVIACTCDLIGAGLAGPHTAVATEVSARDNSRSSSIVNPDKEEILFQGGFIVLKGLEPASTPLLSQVTWLLYNIINCSNILSTAWFWAVTYDSHTYAVEIVAHLINSVFVISNLLVSAMPVRLIHGVYPVIYTGLYIAFTAIYHAVDGSDVHGKSDIYPQLDWNEAFPTVVTVVIGLLVVIPLLHCVVFALFTFRVYVFASINSASYSPRSRSETAVTGVRYQERSGVHEVTIDIDHLDRDGSSSVDFHKHVGPSAEASAAK</sequence>
<comment type="caution">
    <text evidence="2">The sequence shown here is derived from an EMBL/GenBank/DDBJ whole genome shotgun (WGS) entry which is preliminary data.</text>
</comment>
<proteinExistence type="predicted"/>
<dbReference type="PANTHER" id="PTHR12242">
    <property type="entry name" value="OS02G0130600 PROTEIN-RELATED"/>
    <property type="match status" value="1"/>
</dbReference>
<reference evidence="2 3" key="1">
    <citation type="journal article" date="2021" name="Elife">
        <title>Chloroplast acquisition without the gene transfer in kleptoplastic sea slugs, Plakobranchus ocellatus.</title>
        <authorList>
            <person name="Maeda T."/>
            <person name="Takahashi S."/>
            <person name="Yoshida T."/>
            <person name="Shimamura S."/>
            <person name="Takaki Y."/>
            <person name="Nagai Y."/>
            <person name="Toyoda A."/>
            <person name="Suzuki Y."/>
            <person name="Arimoto A."/>
            <person name="Ishii H."/>
            <person name="Satoh N."/>
            <person name="Nishiyama T."/>
            <person name="Hasebe M."/>
            <person name="Maruyama T."/>
            <person name="Minagawa J."/>
            <person name="Obokata J."/>
            <person name="Shigenobu S."/>
        </authorList>
    </citation>
    <scope>NUCLEOTIDE SEQUENCE [LARGE SCALE GENOMIC DNA]</scope>
</reference>
<feature type="transmembrane region" description="Helical" evidence="1">
    <location>
        <begin position="183"/>
        <end position="202"/>
    </location>
</feature>
<dbReference type="EMBL" id="BLXT01007928">
    <property type="protein sequence ID" value="GFO44002.1"/>
    <property type="molecule type" value="Genomic_DNA"/>
</dbReference>